<dbReference type="EMBL" id="DSQF01000012">
    <property type="protein sequence ID" value="HGZ42846.1"/>
    <property type="molecule type" value="Genomic_DNA"/>
</dbReference>
<organism evidence="1">
    <name type="scientific">Eiseniibacteriota bacterium</name>
    <dbReference type="NCBI Taxonomy" id="2212470"/>
    <lineage>
        <taxon>Bacteria</taxon>
        <taxon>Candidatus Eiseniibacteriota</taxon>
    </lineage>
</organism>
<name>A0A832MLH2_UNCEI</name>
<proteinExistence type="predicted"/>
<sequence length="374" mass="38903">MPHAYTPGLRVTARATVRRERRLPLRGAVLVVPGERVEPHTVVARCELPGDVQAVNLAARLALDPARAPSALVRPVGSVVRKGEPVARARGLFGLVTTVVEAPADGVVESVSPVTGQLLLREAPLPVEVRAYVRGTVAEVLPEEGAVIEARGAFLQGIFGVGGEAWGPIAVATAGPAEPLTPDRLRPEHRGAVVVGGSHVPYATLERARALGVAAIVVGGLDDLVLRRLLGRDLGVAITGEEDLGLTLVITEGFGRIPMAQRAWDLLGAHAGAAASVSGATQIRAGVVRPEIIVPLDGDEGAGPPAEAEVGLAVGAQVRVIRAPHFGRIAEVVAMPPELHVLDTEALVRVLVVRFADDGAEATVPRANVERIAR</sequence>
<evidence type="ECO:0000313" key="1">
    <source>
        <dbReference type="EMBL" id="HGZ42846.1"/>
    </source>
</evidence>
<gene>
    <name evidence="1" type="ORF">ENR23_05355</name>
</gene>
<accession>A0A832MLH2</accession>
<dbReference type="AlphaFoldDB" id="A0A832MLH2"/>
<reference evidence="1" key="1">
    <citation type="journal article" date="2020" name="mSystems">
        <title>Genome- and Community-Level Interaction Insights into Carbon Utilization and Element Cycling Functions of Hydrothermarchaeota in Hydrothermal Sediment.</title>
        <authorList>
            <person name="Zhou Z."/>
            <person name="Liu Y."/>
            <person name="Xu W."/>
            <person name="Pan J."/>
            <person name="Luo Z.H."/>
            <person name="Li M."/>
        </authorList>
    </citation>
    <scope>NUCLEOTIDE SEQUENCE [LARGE SCALE GENOMIC DNA]</scope>
    <source>
        <strain evidence="1">SpSt-381</strain>
    </source>
</reference>
<comment type="caution">
    <text evidence="1">The sequence shown here is derived from an EMBL/GenBank/DDBJ whole genome shotgun (WGS) entry which is preliminary data.</text>
</comment>
<protein>
    <recommendedName>
        <fullName evidence="2">RnfC Barrel sandwich hybrid domain-containing protein</fullName>
    </recommendedName>
</protein>
<evidence type="ECO:0008006" key="2">
    <source>
        <dbReference type="Google" id="ProtNLM"/>
    </source>
</evidence>